<reference evidence="1 2" key="1">
    <citation type="submission" date="2010-11" db="EMBL/GenBank/DDBJ databases">
        <title>The Genome Sequence of Synechococcus phage S-CAM1 0208SB26.</title>
        <authorList>
            <consortium name="The Broad Institute Genome Sequencing Platform"/>
            <person name="Henn M.R."/>
            <person name="Martiny J."/>
            <person name="Weihe C."/>
            <person name="Levin J."/>
            <person name="Malboeuf C."/>
            <person name="Casali M."/>
            <person name="Russ C."/>
            <person name="Lennon N."/>
            <person name="Chapman S.B."/>
            <person name="Erlich R."/>
            <person name="Young S.K."/>
            <person name="Yandava C."/>
            <person name="Zeng Q."/>
            <person name="Alvarado L."/>
            <person name="Anderson S."/>
            <person name="Berlin A."/>
            <person name="Chen Z."/>
            <person name="Freedman E."/>
            <person name="Gellesch M."/>
            <person name="Goldberg J."/>
            <person name="Green L."/>
            <person name="Griggs A."/>
            <person name="Gujja S."/>
            <person name="Heilman E.R."/>
            <person name="Heiman D."/>
            <person name="Hollinger A."/>
            <person name="Howarth C."/>
            <person name="Larson L."/>
            <person name="Mehta T."/>
            <person name="Pearson M."/>
            <person name="Roberts A."/>
            <person name="Ryan E."/>
            <person name="Saif S."/>
            <person name="Shea T."/>
            <person name="Shenoy N."/>
            <person name="Sisk P."/>
            <person name="Stolte C."/>
            <person name="Sykes S."/>
            <person name="White J."/>
            <person name="Haas B."/>
            <person name="Nusbaum C."/>
            <person name="Birren B."/>
        </authorList>
    </citation>
    <scope>NUCLEOTIDE SEQUENCE [LARGE SCALE GENOMIC DNA]</scope>
    <source>
        <strain evidence="1 2">S-CAM1</strain>
    </source>
</reference>
<evidence type="ECO:0000313" key="1">
    <source>
        <dbReference type="EMBL" id="AGH26772.1"/>
    </source>
</evidence>
<proteinExistence type="predicted"/>
<dbReference type="EMBL" id="HQ634177">
    <property type="protein sequence ID" value="AGH26772.1"/>
    <property type="molecule type" value="Genomic_DNA"/>
</dbReference>
<dbReference type="Proteomes" id="UP000203521">
    <property type="component" value="Segment"/>
</dbReference>
<dbReference type="RefSeq" id="YP_007672950.1">
    <property type="nucleotide sequence ID" value="NC_020837.1"/>
</dbReference>
<dbReference type="KEGG" id="vg:15009448"/>
<gene>
    <name evidence="1" type="ORF">SXBG_00035</name>
</gene>
<dbReference type="GeneID" id="15009448"/>
<protein>
    <submittedName>
        <fullName evidence="1">Uncharacterized protein</fullName>
    </submittedName>
</protein>
<organism evidence="1 2">
    <name type="scientific">Synechococcus phage S-CAM1</name>
    <dbReference type="NCBI Taxonomy" id="754037"/>
    <lineage>
        <taxon>Viruses</taxon>
        <taxon>Duplodnaviria</taxon>
        <taxon>Heunggongvirae</taxon>
        <taxon>Uroviricota</taxon>
        <taxon>Caudoviricetes</taxon>
        <taxon>Pantevenvirales</taxon>
        <taxon>Kyanoviridae</taxon>
        <taxon>Anaposvirus</taxon>
        <taxon>Anaposvirus socalone</taxon>
    </lineage>
</organism>
<evidence type="ECO:0000313" key="2">
    <source>
        <dbReference type="Proteomes" id="UP000203521"/>
    </source>
</evidence>
<keyword evidence="2" id="KW-1185">Reference proteome</keyword>
<sequence>MNKATAERLSRQMDMIMENRTRRFKFLIRKERLDDAFSVADEFFEWLSPEHKDDNDLIVYYNADELETLYYQKKIQSLTEDPEDYGSEEEHY</sequence>
<name>M4QIL1_9CAUD</name>
<dbReference type="OrthoDB" id="28973at10239"/>
<accession>M4QIL1</accession>